<dbReference type="PANTHER" id="PTHR43847:SF1">
    <property type="entry name" value="BLL3993 PROTEIN"/>
    <property type="match status" value="1"/>
</dbReference>
<feature type="transmembrane region" description="Helical" evidence="5">
    <location>
        <begin position="125"/>
        <end position="151"/>
    </location>
</feature>
<keyword evidence="3 5" id="KW-1133">Transmembrane helix</keyword>
<organism evidence="6 7">
    <name type="scientific">Brevundimonas mediterranea</name>
    <dbReference type="NCBI Taxonomy" id="74329"/>
    <lineage>
        <taxon>Bacteria</taxon>
        <taxon>Pseudomonadati</taxon>
        <taxon>Pseudomonadota</taxon>
        <taxon>Alphaproteobacteria</taxon>
        <taxon>Caulobacterales</taxon>
        <taxon>Caulobacteraceae</taxon>
        <taxon>Brevundimonas</taxon>
    </lineage>
</organism>
<evidence type="ECO:0000313" key="6">
    <source>
        <dbReference type="EMBL" id="VDC48925.1"/>
    </source>
</evidence>
<dbReference type="InterPro" id="IPR007269">
    <property type="entry name" value="ICMT_MeTrfase"/>
</dbReference>
<keyword evidence="2 5" id="KW-0812">Transmembrane</keyword>
<dbReference type="PANTHER" id="PTHR43847">
    <property type="entry name" value="BLL3993 PROTEIN"/>
    <property type="match status" value="1"/>
</dbReference>
<dbReference type="GO" id="GO:0016020">
    <property type="term" value="C:membrane"/>
    <property type="evidence" value="ECO:0007669"/>
    <property type="project" value="UniProtKB-SubCell"/>
</dbReference>
<feature type="transmembrane region" description="Helical" evidence="5">
    <location>
        <begin position="41"/>
        <end position="59"/>
    </location>
</feature>
<evidence type="ECO:0000256" key="3">
    <source>
        <dbReference type="ARBA" id="ARBA00022989"/>
    </source>
</evidence>
<reference evidence="6 7" key="1">
    <citation type="submission" date="2018-11" db="EMBL/GenBank/DDBJ databases">
        <authorList>
            <person name="Peiro R."/>
            <person name="Begona"/>
            <person name="Cbmso G."/>
            <person name="Lopez M."/>
            <person name="Gonzalez S."/>
            <person name="Sacristan E."/>
            <person name="Castillo E."/>
        </authorList>
    </citation>
    <scope>NUCLEOTIDE SEQUENCE [LARGE SCALE GENOMIC DNA]</scope>
    <source>
        <strain evidence="6">Brev_genome</strain>
    </source>
</reference>
<dbReference type="Proteomes" id="UP000289220">
    <property type="component" value="Unassembled WGS sequence"/>
</dbReference>
<sequence length="170" mass="18993">MIWLPAVLALVVAQRLAELWLAARNTRRLKAAGAVEIGAGHYPLFILLHGGWLAAIAIFTPWNTTPNLWLLGLYLLLQLARVWVIATLGRFWTTRIVSLPGAPLVRTGPYRFVRHPNYWVASLEIAVLPLAFGQVGVVVGFSLLNALLIAWRVRIEERVLTDRGVERRSA</sequence>
<protein>
    <recommendedName>
        <fullName evidence="8">Isoprenylcysteine carboxyl methyltransferase</fullName>
    </recommendedName>
</protein>
<keyword evidence="7" id="KW-1185">Reference proteome</keyword>
<feature type="transmembrane region" description="Helical" evidence="5">
    <location>
        <begin position="71"/>
        <end position="92"/>
    </location>
</feature>
<dbReference type="Gene3D" id="1.20.120.1630">
    <property type="match status" value="1"/>
</dbReference>
<gene>
    <name evidence="6" type="ORF">BREV_BREV_00911</name>
</gene>
<proteinExistence type="predicted"/>
<evidence type="ECO:0000256" key="4">
    <source>
        <dbReference type="ARBA" id="ARBA00023136"/>
    </source>
</evidence>
<dbReference type="EMBL" id="UXHF01000012">
    <property type="protein sequence ID" value="VDC48925.1"/>
    <property type="molecule type" value="Genomic_DNA"/>
</dbReference>
<dbReference type="InterPro" id="IPR052527">
    <property type="entry name" value="Metal_cation-efflux_comp"/>
</dbReference>
<comment type="subcellular location">
    <subcellularLocation>
        <location evidence="1">Membrane</location>
        <topology evidence="1">Multi-pass membrane protein</topology>
    </subcellularLocation>
</comment>
<dbReference type="RefSeq" id="WP_154725693.1">
    <property type="nucleotide sequence ID" value="NZ_UXHF01000012.1"/>
</dbReference>
<comment type="caution">
    <text evidence="6">The sequence shown here is derived from an EMBL/GenBank/DDBJ whole genome shotgun (WGS) entry which is preliminary data.</text>
</comment>
<evidence type="ECO:0000256" key="5">
    <source>
        <dbReference type="SAM" id="Phobius"/>
    </source>
</evidence>
<accession>A0A7Z8Y1C4</accession>
<dbReference type="Pfam" id="PF04140">
    <property type="entry name" value="ICMT"/>
    <property type="match status" value="1"/>
</dbReference>
<evidence type="ECO:0000256" key="1">
    <source>
        <dbReference type="ARBA" id="ARBA00004141"/>
    </source>
</evidence>
<dbReference type="GO" id="GO:0004671">
    <property type="term" value="F:protein C-terminal S-isoprenylcysteine carboxyl O-methyltransferase activity"/>
    <property type="evidence" value="ECO:0007669"/>
    <property type="project" value="InterPro"/>
</dbReference>
<keyword evidence="4 5" id="KW-0472">Membrane</keyword>
<evidence type="ECO:0000313" key="7">
    <source>
        <dbReference type="Proteomes" id="UP000289220"/>
    </source>
</evidence>
<evidence type="ECO:0000256" key="2">
    <source>
        <dbReference type="ARBA" id="ARBA00022692"/>
    </source>
</evidence>
<evidence type="ECO:0008006" key="8">
    <source>
        <dbReference type="Google" id="ProtNLM"/>
    </source>
</evidence>
<dbReference type="AlphaFoldDB" id="A0A7Z8Y1C4"/>
<name>A0A7Z8Y1C4_9CAUL</name>